<organism evidence="1 2">
    <name type="scientific">Tunisvirus fontaine2</name>
    <dbReference type="NCBI Taxonomy" id="1421067"/>
    <lineage>
        <taxon>Viruses</taxon>
        <taxon>Varidnaviria</taxon>
        <taxon>Bamfordvirae</taxon>
        <taxon>Nucleocytoviricota</taxon>
        <taxon>Megaviricetes</taxon>
        <taxon>Pimascovirales</taxon>
        <taxon>Pimascovirales incertae sedis</taxon>
        <taxon>Marseilleviridae</taxon>
        <taxon>Losannavirus</taxon>
        <taxon>Losannavirus tunisense</taxon>
    </lineage>
</organism>
<sequence length="83" mass="9489">MERLNQLVSSQEHSREFYTLLVPGFVVQVDDSLVTVLSVHDGSFFGMSKEHGGVMAFSLTDIKRVVRFSQESVELYKKLYELC</sequence>
<evidence type="ECO:0000313" key="2">
    <source>
        <dbReference type="Proteomes" id="UP000232615"/>
    </source>
</evidence>
<dbReference type="Proteomes" id="UP000232615">
    <property type="component" value="Segment"/>
</dbReference>
<keyword evidence="2" id="KW-1185">Reference proteome</keyword>
<name>V9SDM5_9VIRU</name>
<reference evidence="1 2" key="1">
    <citation type="journal article" date="2014" name="Arch. Virol.">
        <title>Complete genome sequence of Tunisvirus, a new member of the proposed family Marseilleviridae.</title>
        <authorList>
            <person name="Aherfi S."/>
            <person name="Boughalmi M."/>
            <person name="Pagnier I."/>
            <person name="Fournous G."/>
            <person name="La Scola B."/>
            <person name="Raoult D."/>
            <person name="Colson P."/>
        </authorList>
    </citation>
    <scope>NUCLEOTIDE SEQUENCE [LARGE SCALE GENOMIC DNA]</scope>
    <source>
        <strain evidence="1 2">U484</strain>
    </source>
</reference>
<dbReference type="EMBL" id="KF483846">
    <property type="protein sequence ID" value="AHC54820.1"/>
    <property type="molecule type" value="Genomic_DNA"/>
</dbReference>
<accession>V9SDM5</accession>
<protein>
    <submittedName>
        <fullName evidence="1">Uncharacterized protein</fullName>
    </submittedName>
</protein>
<gene>
    <name evidence="1" type="ORF">TNS_ORF102</name>
</gene>
<evidence type="ECO:0000313" key="1">
    <source>
        <dbReference type="EMBL" id="AHC54820.1"/>
    </source>
</evidence>
<proteinExistence type="predicted"/>